<dbReference type="Proteomes" id="UP000607311">
    <property type="component" value="Unassembled WGS sequence"/>
</dbReference>
<accession>A0A9W5XM28</accession>
<reference evidence="2" key="1">
    <citation type="submission" date="2021-01" db="EMBL/GenBank/DDBJ databases">
        <title>Whole genome shotgun sequence of Verrucosispora sediminis NBRC 107745.</title>
        <authorList>
            <person name="Komaki H."/>
            <person name="Tamura T."/>
        </authorList>
    </citation>
    <scope>NUCLEOTIDE SEQUENCE</scope>
    <source>
        <strain evidence="2">NBRC 107745</strain>
    </source>
</reference>
<evidence type="ECO:0000313" key="2">
    <source>
        <dbReference type="EMBL" id="GIJ35990.1"/>
    </source>
</evidence>
<sequence>MSGAAATMLSLRTSPSATWTCPATVRSALCIGRARTARPFDTSLAETGTARQGRSARPARDQRPCRPVPTR</sequence>
<comment type="caution">
    <text evidence="2">The sequence shown here is derived from an EMBL/GenBank/DDBJ whole genome shotgun (WGS) entry which is preliminary data.</text>
</comment>
<evidence type="ECO:0000256" key="1">
    <source>
        <dbReference type="SAM" id="MobiDB-lite"/>
    </source>
</evidence>
<evidence type="ECO:0000313" key="3">
    <source>
        <dbReference type="Proteomes" id="UP000607311"/>
    </source>
</evidence>
<dbReference type="EMBL" id="BOPD01000039">
    <property type="protein sequence ID" value="GIJ35990.1"/>
    <property type="molecule type" value="Genomic_DNA"/>
</dbReference>
<name>A0A9W5XM28_9ACTN</name>
<protein>
    <submittedName>
        <fullName evidence="2">Uncharacterized protein</fullName>
    </submittedName>
</protein>
<proteinExistence type="predicted"/>
<organism evidence="2 3">
    <name type="scientific">Micromonospora sediminimaris</name>
    <dbReference type="NCBI Taxonomy" id="547162"/>
    <lineage>
        <taxon>Bacteria</taxon>
        <taxon>Bacillati</taxon>
        <taxon>Actinomycetota</taxon>
        <taxon>Actinomycetes</taxon>
        <taxon>Micromonosporales</taxon>
        <taxon>Micromonosporaceae</taxon>
        <taxon>Micromonospora</taxon>
    </lineage>
</organism>
<feature type="region of interest" description="Disordered" evidence="1">
    <location>
        <begin position="40"/>
        <end position="71"/>
    </location>
</feature>
<gene>
    <name evidence="2" type="ORF">Vse01_51380</name>
</gene>
<keyword evidence="3" id="KW-1185">Reference proteome</keyword>
<dbReference type="AlphaFoldDB" id="A0A9W5XM28"/>